<sequence>MSRQAAKPDYSILIVADDLKVSLPPLIKRGSKFAAILQIHANWKVFVVDKLGKIKEDAKYNKDMNLTGEFNGKVLAFVHGQYGDNSSPYLFVQYSVPSKKTPGKMIHKYADVKAKIIEFAKNAGVTRFYTAACGSGEHSGYFEEQLGLESGTVKGYQSNTSVSALGAFANEIKTHLFPK</sequence>
<evidence type="ECO:0000313" key="1">
    <source>
        <dbReference type="EMBL" id="KAL0478738.1"/>
    </source>
</evidence>
<protein>
    <submittedName>
        <fullName evidence="1">1,3-beta-glucan synthase component bgs2</fullName>
    </submittedName>
</protein>
<dbReference type="AlphaFoldDB" id="A0AAW2YPA4"/>
<organism evidence="1 2">
    <name type="scientific">Acrasis kona</name>
    <dbReference type="NCBI Taxonomy" id="1008807"/>
    <lineage>
        <taxon>Eukaryota</taxon>
        <taxon>Discoba</taxon>
        <taxon>Heterolobosea</taxon>
        <taxon>Tetramitia</taxon>
        <taxon>Eutetramitia</taxon>
        <taxon>Acrasidae</taxon>
        <taxon>Acrasis</taxon>
    </lineage>
</organism>
<dbReference type="Proteomes" id="UP001431209">
    <property type="component" value="Unassembled WGS sequence"/>
</dbReference>
<gene>
    <name evidence="1" type="ORF">AKO1_002060</name>
</gene>
<dbReference type="EMBL" id="JAOPGA020000462">
    <property type="protein sequence ID" value="KAL0478738.1"/>
    <property type="molecule type" value="Genomic_DNA"/>
</dbReference>
<accession>A0AAW2YPA4</accession>
<comment type="caution">
    <text evidence="1">The sequence shown here is derived from an EMBL/GenBank/DDBJ whole genome shotgun (WGS) entry which is preliminary data.</text>
</comment>
<name>A0AAW2YPA4_9EUKA</name>
<evidence type="ECO:0000313" key="2">
    <source>
        <dbReference type="Proteomes" id="UP001431209"/>
    </source>
</evidence>
<keyword evidence="2" id="KW-1185">Reference proteome</keyword>
<proteinExistence type="predicted"/>
<reference evidence="1 2" key="1">
    <citation type="submission" date="2024-03" db="EMBL/GenBank/DDBJ databases">
        <title>The Acrasis kona genome and developmental transcriptomes reveal deep origins of eukaryotic multicellular pathways.</title>
        <authorList>
            <person name="Sheikh S."/>
            <person name="Fu C.-J."/>
            <person name="Brown M.W."/>
            <person name="Baldauf S.L."/>
        </authorList>
    </citation>
    <scope>NUCLEOTIDE SEQUENCE [LARGE SCALE GENOMIC DNA]</scope>
    <source>
        <strain evidence="1 2">ATCC MYA-3509</strain>
    </source>
</reference>